<accession>A0A7S1D2S8</accession>
<reference evidence="1" key="1">
    <citation type="submission" date="2021-01" db="EMBL/GenBank/DDBJ databases">
        <authorList>
            <person name="Corre E."/>
            <person name="Pelletier E."/>
            <person name="Niang G."/>
            <person name="Scheremetjew M."/>
            <person name="Finn R."/>
            <person name="Kale V."/>
            <person name="Holt S."/>
            <person name="Cochrane G."/>
            <person name="Meng A."/>
            <person name="Brown T."/>
            <person name="Cohen L."/>
        </authorList>
    </citation>
    <scope>NUCLEOTIDE SEQUENCE</scope>
    <source>
        <strain evidence="1">ECT3854</strain>
    </source>
</reference>
<organism evidence="1">
    <name type="scientific">Cyclophora tenuis</name>
    <name type="common">Marine diatom</name>
    <dbReference type="NCBI Taxonomy" id="216820"/>
    <lineage>
        <taxon>Eukaryota</taxon>
        <taxon>Sar</taxon>
        <taxon>Stramenopiles</taxon>
        <taxon>Ochrophyta</taxon>
        <taxon>Bacillariophyta</taxon>
        <taxon>Fragilariophyceae</taxon>
        <taxon>Fragilariophycidae</taxon>
        <taxon>Cyclophorales</taxon>
        <taxon>Cyclophoraceae</taxon>
        <taxon>Cyclophora</taxon>
    </lineage>
</organism>
<name>A0A7S1D2S8_CYCTE</name>
<evidence type="ECO:0000313" key="1">
    <source>
        <dbReference type="EMBL" id="CAD8934824.1"/>
    </source>
</evidence>
<sequence>MSCDPNGTGFHDGYYGVDLESCGLPHKRIIPEFGQQGVPNNSSHLAAIGFKTFFHTPDADQIFVKYLDNQGLRYPNVVITDVGVWGPRGNRMGGSANVEMEPEEELQYNLDWLIHTFPTSKIVVVVEPEVNLPFKETYGRLLEFGNTAAHENVLLLRKDLVMERRPIWMDCEHGCAGPVMVVVAQLILDWLNEATKDANKCF</sequence>
<dbReference type="AlphaFoldDB" id="A0A7S1D2S8"/>
<proteinExistence type="predicted"/>
<dbReference type="EMBL" id="HBFW01009021">
    <property type="protein sequence ID" value="CAD8934824.1"/>
    <property type="molecule type" value="Transcribed_RNA"/>
</dbReference>
<protein>
    <submittedName>
        <fullName evidence="1">Uncharacterized protein</fullName>
    </submittedName>
</protein>
<gene>
    <name evidence="1" type="ORF">CTEN0397_LOCUS5857</name>
</gene>